<evidence type="ECO:0000313" key="1">
    <source>
        <dbReference type="EMBL" id="KAK2553052.1"/>
    </source>
</evidence>
<organism evidence="1 2">
    <name type="scientific">Acropora cervicornis</name>
    <name type="common">Staghorn coral</name>
    <dbReference type="NCBI Taxonomy" id="6130"/>
    <lineage>
        <taxon>Eukaryota</taxon>
        <taxon>Metazoa</taxon>
        <taxon>Cnidaria</taxon>
        <taxon>Anthozoa</taxon>
        <taxon>Hexacorallia</taxon>
        <taxon>Scleractinia</taxon>
        <taxon>Astrocoeniina</taxon>
        <taxon>Acroporidae</taxon>
        <taxon>Acropora</taxon>
    </lineage>
</organism>
<name>A0AAD9UX76_ACRCE</name>
<accession>A0AAD9UX76</accession>
<reference evidence="1" key="2">
    <citation type="journal article" date="2023" name="Science">
        <title>Genomic signatures of disease resistance in endangered staghorn corals.</title>
        <authorList>
            <person name="Vollmer S.V."/>
            <person name="Selwyn J.D."/>
            <person name="Despard B.A."/>
            <person name="Roesel C.L."/>
        </authorList>
    </citation>
    <scope>NUCLEOTIDE SEQUENCE</scope>
    <source>
        <strain evidence="1">K2</strain>
    </source>
</reference>
<protein>
    <submittedName>
        <fullName evidence="1">Uncharacterized protein</fullName>
    </submittedName>
</protein>
<comment type="caution">
    <text evidence="1">The sequence shown here is derived from an EMBL/GenBank/DDBJ whole genome shotgun (WGS) entry which is preliminary data.</text>
</comment>
<dbReference type="EMBL" id="JARQWQ010000081">
    <property type="protein sequence ID" value="KAK2553052.1"/>
    <property type="molecule type" value="Genomic_DNA"/>
</dbReference>
<proteinExistence type="predicted"/>
<gene>
    <name evidence="1" type="ORF">P5673_025777</name>
</gene>
<reference evidence="1" key="1">
    <citation type="journal article" date="2023" name="G3 (Bethesda)">
        <title>Whole genome assembly and annotation of the endangered Caribbean coral Acropora cervicornis.</title>
        <authorList>
            <person name="Selwyn J.D."/>
            <person name="Vollmer S.V."/>
        </authorList>
    </citation>
    <scope>NUCLEOTIDE SEQUENCE</scope>
    <source>
        <strain evidence="1">K2</strain>
    </source>
</reference>
<dbReference type="Proteomes" id="UP001249851">
    <property type="component" value="Unassembled WGS sequence"/>
</dbReference>
<keyword evidence="2" id="KW-1185">Reference proteome</keyword>
<dbReference type="AlphaFoldDB" id="A0AAD9UX76"/>
<evidence type="ECO:0000313" key="2">
    <source>
        <dbReference type="Proteomes" id="UP001249851"/>
    </source>
</evidence>
<sequence>METSKDVLRVKLFVRRYREYKEIWEPKIGQEAMLMRESQNKWDSNAVTVVGGDLSDKMARKQEFLNHSNTPTSLTPDTKKWLGIFLS</sequence>
<dbReference type="Gene3D" id="3.30.70.2330">
    <property type="match status" value="1"/>
</dbReference>